<dbReference type="InterPro" id="IPR036770">
    <property type="entry name" value="Ankyrin_rpt-contain_sf"/>
</dbReference>
<dbReference type="PANTHER" id="PTHR24171">
    <property type="entry name" value="ANKYRIN REPEAT DOMAIN-CONTAINING PROTEIN 39-RELATED"/>
    <property type="match status" value="1"/>
</dbReference>
<dbReference type="SMART" id="SM00248">
    <property type="entry name" value="ANK"/>
    <property type="match status" value="3"/>
</dbReference>
<keyword evidence="1" id="KW-0677">Repeat</keyword>
<dbReference type="InterPro" id="IPR002110">
    <property type="entry name" value="Ankyrin_rpt"/>
</dbReference>
<dbReference type="AlphaFoldDB" id="A0A2P6TDV7"/>
<comment type="caution">
    <text evidence="4">The sequence shown here is derived from an EMBL/GenBank/DDBJ whole genome shotgun (WGS) entry which is preliminary data.</text>
</comment>
<feature type="repeat" description="ANK" evidence="3">
    <location>
        <begin position="45"/>
        <end position="77"/>
    </location>
</feature>
<reference evidence="4 5" key="1">
    <citation type="journal article" date="2018" name="Plant J.">
        <title>Genome sequences of Chlorella sorokiniana UTEX 1602 and Micractinium conductrix SAG 241.80: implications to maltose excretion by a green alga.</title>
        <authorList>
            <person name="Arriola M.B."/>
            <person name="Velmurugan N."/>
            <person name="Zhang Y."/>
            <person name="Plunkett M.H."/>
            <person name="Hondzo H."/>
            <person name="Barney B.M."/>
        </authorList>
    </citation>
    <scope>NUCLEOTIDE SEQUENCE [LARGE SCALE GENOMIC DNA]</scope>
    <source>
        <strain evidence="5">UTEX 1602</strain>
    </source>
</reference>
<dbReference type="Gene3D" id="1.25.40.20">
    <property type="entry name" value="Ankyrin repeat-containing domain"/>
    <property type="match status" value="1"/>
</dbReference>
<dbReference type="Proteomes" id="UP000239899">
    <property type="component" value="Unassembled WGS sequence"/>
</dbReference>
<evidence type="ECO:0000313" key="4">
    <source>
        <dbReference type="EMBL" id="PRW20824.1"/>
    </source>
</evidence>
<evidence type="ECO:0000256" key="3">
    <source>
        <dbReference type="PROSITE-ProRule" id="PRU00023"/>
    </source>
</evidence>
<keyword evidence="5" id="KW-1185">Reference proteome</keyword>
<dbReference type="STRING" id="3076.A0A2P6TDV7"/>
<feature type="repeat" description="ANK" evidence="3">
    <location>
        <begin position="111"/>
        <end position="143"/>
    </location>
</feature>
<keyword evidence="2 3" id="KW-0040">ANK repeat</keyword>
<name>A0A2P6TDV7_CHLSO</name>
<organism evidence="4 5">
    <name type="scientific">Chlorella sorokiniana</name>
    <name type="common">Freshwater green alga</name>
    <dbReference type="NCBI Taxonomy" id="3076"/>
    <lineage>
        <taxon>Eukaryota</taxon>
        <taxon>Viridiplantae</taxon>
        <taxon>Chlorophyta</taxon>
        <taxon>core chlorophytes</taxon>
        <taxon>Trebouxiophyceae</taxon>
        <taxon>Chlorellales</taxon>
        <taxon>Chlorellaceae</taxon>
        <taxon>Chlorella clade</taxon>
        <taxon>Chlorella</taxon>
    </lineage>
</organism>
<evidence type="ECO:0000256" key="2">
    <source>
        <dbReference type="ARBA" id="ARBA00023043"/>
    </source>
</evidence>
<dbReference type="PROSITE" id="PS50088">
    <property type="entry name" value="ANK_REPEAT"/>
    <property type="match status" value="3"/>
</dbReference>
<sequence length="170" mass="19223">MPFDLITGKFVPEKSNIWRDCVDGFYDWVKEHIEEGAPLNESDHCGDPPLLLAAGNGHLTCCKLLLDEGADIEQRNVMGETPLIRSAHNGHFQTVKFLVEQGADVNAVDMGDNCALHWAAMRGHVEIVKYLLQQGADRHLRNKQDKVPMDLCEPSWSNSYRFTREVLAEY</sequence>
<feature type="repeat" description="ANK" evidence="3">
    <location>
        <begin position="78"/>
        <end position="110"/>
    </location>
</feature>
<protein>
    <submittedName>
        <fullName evidence="4">Ankyrin repeat</fullName>
    </submittedName>
</protein>
<dbReference type="Pfam" id="PF12796">
    <property type="entry name" value="Ank_2"/>
    <property type="match status" value="1"/>
</dbReference>
<dbReference type="Pfam" id="PF00023">
    <property type="entry name" value="Ank"/>
    <property type="match status" value="1"/>
</dbReference>
<evidence type="ECO:0000256" key="1">
    <source>
        <dbReference type="ARBA" id="ARBA00022737"/>
    </source>
</evidence>
<dbReference type="PROSITE" id="PS50297">
    <property type="entry name" value="ANK_REP_REGION"/>
    <property type="match status" value="3"/>
</dbReference>
<accession>A0A2P6TDV7</accession>
<proteinExistence type="predicted"/>
<dbReference type="EMBL" id="LHPG02000021">
    <property type="protein sequence ID" value="PRW20824.1"/>
    <property type="molecule type" value="Genomic_DNA"/>
</dbReference>
<dbReference type="SUPFAM" id="SSF48403">
    <property type="entry name" value="Ankyrin repeat"/>
    <property type="match status" value="1"/>
</dbReference>
<evidence type="ECO:0000313" key="5">
    <source>
        <dbReference type="Proteomes" id="UP000239899"/>
    </source>
</evidence>
<gene>
    <name evidence="4" type="ORF">C2E21_8697</name>
</gene>
<dbReference type="PRINTS" id="PR01415">
    <property type="entry name" value="ANKYRIN"/>
</dbReference>
<dbReference type="OrthoDB" id="539213at2759"/>